<evidence type="ECO:0000313" key="2">
    <source>
        <dbReference type="EMBL" id="KAK9951619.1"/>
    </source>
</evidence>
<comment type="caution">
    <text evidence="2">The sequence shown here is derived from an EMBL/GenBank/DDBJ whole genome shotgun (WGS) entry which is preliminary data.</text>
</comment>
<name>A0AAW1YT69_RUBAR</name>
<proteinExistence type="predicted"/>
<keyword evidence="3" id="KW-1185">Reference proteome</keyword>
<accession>A0AAW1YT69</accession>
<dbReference type="Proteomes" id="UP001457282">
    <property type="component" value="Unassembled WGS sequence"/>
</dbReference>
<protein>
    <submittedName>
        <fullName evidence="2">Uncharacterized protein</fullName>
    </submittedName>
</protein>
<dbReference type="AlphaFoldDB" id="A0AAW1YT69"/>
<reference evidence="2 3" key="1">
    <citation type="journal article" date="2023" name="G3 (Bethesda)">
        <title>A chromosome-length genome assembly and annotation of blackberry (Rubus argutus, cv. 'Hillquist').</title>
        <authorList>
            <person name="Bruna T."/>
            <person name="Aryal R."/>
            <person name="Dudchenko O."/>
            <person name="Sargent D.J."/>
            <person name="Mead D."/>
            <person name="Buti M."/>
            <person name="Cavallini A."/>
            <person name="Hytonen T."/>
            <person name="Andres J."/>
            <person name="Pham M."/>
            <person name="Weisz D."/>
            <person name="Mascagni F."/>
            <person name="Usai G."/>
            <person name="Natali L."/>
            <person name="Bassil N."/>
            <person name="Fernandez G.E."/>
            <person name="Lomsadze A."/>
            <person name="Armour M."/>
            <person name="Olukolu B."/>
            <person name="Poorten T."/>
            <person name="Britton C."/>
            <person name="Davik J."/>
            <person name="Ashrafi H."/>
            <person name="Aiden E.L."/>
            <person name="Borodovsky M."/>
            <person name="Worthington M."/>
        </authorList>
    </citation>
    <scope>NUCLEOTIDE SEQUENCE [LARGE SCALE GENOMIC DNA]</scope>
    <source>
        <strain evidence="2">PI 553951</strain>
    </source>
</reference>
<evidence type="ECO:0000256" key="1">
    <source>
        <dbReference type="SAM" id="MobiDB-lite"/>
    </source>
</evidence>
<feature type="region of interest" description="Disordered" evidence="1">
    <location>
        <begin position="224"/>
        <end position="255"/>
    </location>
</feature>
<dbReference type="EMBL" id="JBEDUW010000001">
    <property type="protein sequence ID" value="KAK9951619.1"/>
    <property type="molecule type" value="Genomic_DNA"/>
</dbReference>
<organism evidence="2 3">
    <name type="scientific">Rubus argutus</name>
    <name type="common">Southern blackberry</name>
    <dbReference type="NCBI Taxonomy" id="59490"/>
    <lineage>
        <taxon>Eukaryota</taxon>
        <taxon>Viridiplantae</taxon>
        <taxon>Streptophyta</taxon>
        <taxon>Embryophyta</taxon>
        <taxon>Tracheophyta</taxon>
        <taxon>Spermatophyta</taxon>
        <taxon>Magnoliopsida</taxon>
        <taxon>eudicotyledons</taxon>
        <taxon>Gunneridae</taxon>
        <taxon>Pentapetalae</taxon>
        <taxon>rosids</taxon>
        <taxon>fabids</taxon>
        <taxon>Rosales</taxon>
        <taxon>Rosaceae</taxon>
        <taxon>Rosoideae</taxon>
        <taxon>Rosoideae incertae sedis</taxon>
        <taxon>Rubus</taxon>
    </lineage>
</organism>
<feature type="compositionally biased region" description="Polar residues" evidence="1">
    <location>
        <begin position="233"/>
        <end position="246"/>
    </location>
</feature>
<evidence type="ECO:0000313" key="3">
    <source>
        <dbReference type="Proteomes" id="UP001457282"/>
    </source>
</evidence>
<sequence length="255" mass="29756">MLCFLGEGLKKHDKEKPVTLSVCLILILYWFLENTKAKMCIEGRETATPTFTKWSIQRIFDIEKFKFIPNIAEQWIKKGPWKNTKEKGKSNELDADCIDLDDDEKETPSFSEWVSQAMQETKEEADFDYAEVVEIMEKLEQGSLKATVDQNQQDIQNDSVTDEEICKIVQQIEEFLKKGKENEAEKVQSPDVHIIERHVKTMKRDIKGTTKDDTFIYNTPEELKKKEKRKVQSRTNNHTTSSQMVWTAQRKLGKI</sequence>
<gene>
    <name evidence="2" type="ORF">M0R45_007057</name>
</gene>